<feature type="signal peptide" evidence="1">
    <location>
        <begin position="1"/>
        <end position="23"/>
    </location>
</feature>
<evidence type="ECO:0000313" key="3">
    <source>
        <dbReference type="Proteomes" id="UP000187203"/>
    </source>
</evidence>
<comment type="caution">
    <text evidence="2">The sequence shown here is derived from an EMBL/GenBank/DDBJ whole genome shotgun (WGS) entry which is preliminary data.</text>
</comment>
<organism evidence="2 3">
    <name type="scientific">Corchorus olitorius</name>
    <dbReference type="NCBI Taxonomy" id="93759"/>
    <lineage>
        <taxon>Eukaryota</taxon>
        <taxon>Viridiplantae</taxon>
        <taxon>Streptophyta</taxon>
        <taxon>Embryophyta</taxon>
        <taxon>Tracheophyta</taxon>
        <taxon>Spermatophyta</taxon>
        <taxon>Magnoliopsida</taxon>
        <taxon>eudicotyledons</taxon>
        <taxon>Gunneridae</taxon>
        <taxon>Pentapetalae</taxon>
        <taxon>rosids</taxon>
        <taxon>malvids</taxon>
        <taxon>Malvales</taxon>
        <taxon>Malvaceae</taxon>
        <taxon>Grewioideae</taxon>
        <taxon>Apeibeae</taxon>
        <taxon>Corchorus</taxon>
    </lineage>
</organism>
<evidence type="ECO:0000256" key="1">
    <source>
        <dbReference type="SAM" id="SignalP"/>
    </source>
</evidence>
<sequence length="49" mass="5404">MGAKIGIATFLALLLLIKQEVHGQFQFQQVEEAEEVCATINEGLMLKIS</sequence>
<feature type="chain" id="PRO_5012232726" evidence="1">
    <location>
        <begin position="24"/>
        <end position="49"/>
    </location>
</feature>
<accession>A0A1R3GSB3</accession>
<dbReference type="EMBL" id="AWUE01021801">
    <property type="protein sequence ID" value="OMO60937.1"/>
    <property type="molecule type" value="Genomic_DNA"/>
</dbReference>
<dbReference type="Proteomes" id="UP000187203">
    <property type="component" value="Unassembled WGS sequence"/>
</dbReference>
<gene>
    <name evidence="2" type="ORF">COLO4_33664</name>
</gene>
<protein>
    <submittedName>
        <fullName evidence="2">Uncharacterized protein</fullName>
    </submittedName>
</protein>
<proteinExistence type="predicted"/>
<name>A0A1R3GSB3_9ROSI</name>
<keyword evidence="1" id="KW-0732">Signal</keyword>
<dbReference type="AlphaFoldDB" id="A0A1R3GSB3"/>
<reference evidence="3" key="1">
    <citation type="submission" date="2013-09" db="EMBL/GenBank/DDBJ databases">
        <title>Corchorus olitorius genome sequencing.</title>
        <authorList>
            <person name="Alam M."/>
            <person name="Haque M.S."/>
            <person name="Islam M.S."/>
            <person name="Emdad E.M."/>
            <person name="Islam M.M."/>
            <person name="Ahmed B."/>
            <person name="Halim A."/>
            <person name="Hossen Q.M.M."/>
            <person name="Hossain M.Z."/>
            <person name="Ahmed R."/>
            <person name="Khan M.M."/>
            <person name="Islam R."/>
            <person name="Rashid M.M."/>
            <person name="Khan S.A."/>
            <person name="Rahman M.S."/>
            <person name="Alam M."/>
            <person name="Yahiya A.S."/>
            <person name="Khan M.S."/>
            <person name="Azam M.S."/>
            <person name="Haque T."/>
            <person name="Lashkar M.Z.H."/>
            <person name="Akhand A.I."/>
            <person name="Morshed G."/>
            <person name="Roy S."/>
            <person name="Uddin K.S."/>
            <person name="Rabeya T."/>
            <person name="Hossain A.S."/>
            <person name="Chowdhury A."/>
            <person name="Snigdha A.R."/>
            <person name="Mortoza M.S."/>
            <person name="Matin S.A."/>
            <person name="Hoque S.M.E."/>
            <person name="Islam M.K."/>
            <person name="Roy D.K."/>
            <person name="Haider R."/>
            <person name="Moosa M.M."/>
            <person name="Elias S.M."/>
            <person name="Hasan A.M."/>
            <person name="Jahan S."/>
            <person name="Shafiuddin M."/>
            <person name="Mahmood N."/>
            <person name="Shommy N.S."/>
        </authorList>
    </citation>
    <scope>NUCLEOTIDE SEQUENCE [LARGE SCALE GENOMIC DNA]</scope>
    <source>
        <strain evidence="3">cv. O-4</strain>
    </source>
</reference>
<keyword evidence="3" id="KW-1185">Reference proteome</keyword>
<evidence type="ECO:0000313" key="2">
    <source>
        <dbReference type="EMBL" id="OMO60937.1"/>
    </source>
</evidence>